<sequence length="57" mass="6523">MRCRRGAHARRFHMRVAFQADNGVPSRPRHARDVPNAVARGWSDRARADSANRRIAD</sequence>
<dbReference type="Proteomes" id="UP001272137">
    <property type="component" value="Unassembled WGS sequence"/>
</dbReference>
<comment type="caution">
    <text evidence="1">The sequence shown here is derived from an EMBL/GenBank/DDBJ whole genome shotgun (WGS) entry which is preliminary data.</text>
</comment>
<name>A0AAW9CS65_BURTH</name>
<evidence type="ECO:0000313" key="2">
    <source>
        <dbReference type="Proteomes" id="UP001272137"/>
    </source>
</evidence>
<proteinExistence type="predicted"/>
<accession>A0AAW9CS65</accession>
<dbReference type="AlphaFoldDB" id="A0AAW9CS65"/>
<reference evidence="1" key="1">
    <citation type="submission" date="2018-08" db="EMBL/GenBank/DDBJ databases">
        <title>Identification of Burkholderia cepacia strains that express a Burkholderia pseudomallei-like capsular polysaccharide.</title>
        <authorList>
            <person name="Burtnick M.N."/>
            <person name="Vongsouvath M."/>
            <person name="Newton P."/>
            <person name="Wuthiekanun V."/>
            <person name="Limmathurotsakul D."/>
            <person name="Brett P.J."/>
            <person name="Chantratita N."/>
            <person name="Dance D.A."/>
        </authorList>
    </citation>
    <scope>NUCLEOTIDE SEQUENCE</scope>
    <source>
        <strain evidence="1">SBXCC001</strain>
    </source>
</reference>
<dbReference type="EMBL" id="QXCT01000001">
    <property type="protein sequence ID" value="MDW9250659.1"/>
    <property type="molecule type" value="Genomic_DNA"/>
</dbReference>
<evidence type="ECO:0000313" key="1">
    <source>
        <dbReference type="EMBL" id="MDW9250659.1"/>
    </source>
</evidence>
<organism evidence="1 2">
    <name type="scientific">Burkholderia thailandensis</name>
    <dbReference type="NCBI Taxonomy" id="57975"/>
    <lineage>
        <taxon>Bacteria</taxon>
        <taxon>Pseudomonadati</taxon>
        <taxon>Pseudomonadota</taxon>
        <taxon>Betaproteobacteria</taxon>
        <taxon>Burkholderiales</taxon>
        <taxon>Burkholderiaceae</taxon>
        <taxon>Burkholderia</taxon>
        <taxon>pseudomallei group</taxon>
    </lineage>
</organism>
<protein>
    <submittedName>
        <fullName evidence="1">Uncharacterized protein</fullName>
    </submittedName>
</protein>
<gene>
    <name evidence="1" type="ORF">C7S16_4844</name>
</gene>